<reference evidence="2 3" key="1">
    <citation type="submission" date="2019-12" db="EMBL/GenBank/DDBJ databases">
        <title>Novel species isolated from a subtropical stream in China.</title>
        <authorList>
            <person name="Lu H."/>
        </authorList>
    </citation>
    <scope>NUCLEOTIDE SEQUENCE [LARGE SCALE GENOMIC DNA]</scope>
    <source>
        <strain evidence="2 3">CY42W</strain>
    </source>
</reference>
<name>A0ABW9W4Q6_9BURK</name>
<dbReference type="RefSeq" id="WP_161056712.1">
    <property type="nucleotide sequence ID" value="NZ_WWCT01000019.1"/>
</dbReference>
<dbReference type="Pfam" id="PF24390">
    <property type="entry name" value="PRTase-CE"/>
    <property type="match status" value="1"/>
</dbReference>
<keyword evidence="3" id="KW-1185">Reference proteome</keyword>
<evidence type="ECO:0000313" key="3">
    <source>
        <dbReference type="Proteomes" id="UP000642144"/>
    </source>
</evidence>
<dbReference type="EMBL" id="WWCT01000019">
    <property type="protein sequence ID" value="MYN28926.1"/>
    <property type="molecule type" value="Genomic_DNA"/>
</dbReference>
<gene>
    <name evidence="2" type="ORF">GTP69_21210</name>
</gene>
<evidence type="ECO:0000313" key="2">
    <source>
        <dbReference type="EMBL" id="MYN28926.1"/>
    </source>
</evidence>
<feature type="domain" description="PRTase-CE" evidence="1">
    <location>
        <begin position="36"/>
        <end position="297"/>
    </location>
</feature>
<evidence type="ECO:0000259" key="1">
    <source>
        <dbReference type="Pfam" id="PF24390"/>
    </source>
</evidence>
<accession>A0ABW9W4Q6</accession>
<sequence length="297" mass="34243">MSVLQDSSLFISQVHNRAHHFIQSGIWQSVEEARLTNWIRQFEQYDAELLGAVLLDNLILKSKPQFKAMLSTLMTCAELCVDMQHDRELVGILSRSKDPGVRLAPAISLEQPPTKSGFYVLRLLQRMYRIKDDWLAWPQRFAEIPKSVKTLIVVDDFLGSGDQFSDFVSLSNLSQLHKDRPELRIVYLVAAAHQSGIDILRRDFSFVEIICGDVLTDDFHLFDGTRLNSRYRTNVAAQLKEQYLELLKKAGMPPNGKVHPFGYKQQGVCYAFEHSTPNNTLPIYWYETEYWTTLLDR</sequence>
<dbReference type="InterPro" id="IPR056920">
    <property type="entry name" value="PRTase-CE"/>
</dbReference>
<proteinExistence type="predicted"/>
<organism evidence="2 3">
    <name type="scientific">Duganella levis</name>
    <dbReference type="NCBI Taxonomy" id="2692169"/>
    <lineage>
        <taxon>Bacteria</taxon>
        <taxon>Pseudomonadati</taxon>
        <taxon>Pseudomonadota</taxon>
        <taxon>Betaproteobacteria</taxon>
        <taxon>Burkholderiales</taxon>
        <taxon>Oxalobacteraceae</taxon>
        <taxon>Telluria group</taxon>
        <taxon>Duganella</taxon>
    </lineage>
</organism>
<dbReference type="Proteomes" id="UP000642144">
    <property type="component" value="Unassembled WGS sequence"/>
</dbReference>
<protein>
    <recommendedName>
        <fullName evidence="1">PRTase-CE domain-containing protein</fullName>
    </recommendedName>
</protein>
<comment type="caution">
    <text evidence="2">The sequence shown here is derived from an EMBL/GenBank/DDBJ whole genome shotgun (WGS) entry which is preliminary data.</text>
</comment>